<reference evidence="2" key="2">
    <citation type="submission" date="2021-02" db="EMBL/GenBank/DDBJ databases">
        <authorList>
            <person name="Kimball J.A."/>
            <person name="Haas M.W."/>
            <person name="Macchietto M."/>
            <person name="Kono T."/>
            <person name="Duquette J."/>
            <person name="Shao M."/>
        </authorList>
    </citation>
    <scope>NUCLEOTIDE SEQUENCE</scope>
    <source>
        <tissue evidence="2">Fresh leaf tissue</tissue>
    </source>
</reference>
<feature type="compositionally biased region" description="Basic and acidic residues" evidence="1">
    <location>
        <begin position="12"/>
        <end position="23"/>
    </location>
</feature>
<comment type="caution">
    <text evidence="2">The sequence shown here is derived from an EMBL/GenBank/DDBJ whole genome shotgun (WGS) entry which is preliminary data.</text>
</comment>
<keyword evidence="3" id="KW-1185">Reference proteome</keyword>
<sequence length="126" mass="13285">MQGQHELVSLQRRGERGGDRAGCDEEEEKEASRKLRLRGLLFPTAGPFPVSSTAADVWNAETALAAAIRDGTAAAFGVRYSPSSRPTGTPPPLLLTCAGAPPLAATLLPSPDPVSSLQRITYISQD</sequence>
<dbReference type="EMBL" id="JAAALK010000080">
    <property type="protein sequence ID" value="KAG8093680.1"/>
    <property type="molecule type" value="Genomic_DNA"/>
</dbReference>
<name>A0A8J5WMN9_ZIZPA</name>
<gene>
    <name evidence="2" type="ORF">GUJ93_ZPchr0012g22110</name>
</gene>
<organism evidence="2 3">
    <name type="scientific">Zizania palustris</name>
    <name type="common">Northern wild rice</name>
    <dbReference type="NCBI Taxonomy" id="103762"/>
    <lineage>
        <taxon>Eukaryota</taxon>
        <taxon>Viridiplantae</taxon>
        <taxon>Streptophyta</taxon>
        <taxon>Embryophyta</taxon>
        <taxon>Tracheophyta</taxon>
        <taxon>Spermatophyta</taxon>
        <taxon>Magnoliopsida</taxon>
        <taxon>Liliopsida</taxon>
        <taxon>Poales</taxon>
        <taxon>Poaceae</taxon>
        <taxon>BOP clade</taxon>
        <taxon>Oryzoideae</taxon>
        <taxon>Oryzeae</taxon>
        <taxon>Zizaniinae</taxon>
        <taxon>Zizania</taxon>
    </lineage>
</organism>
<evidence type="ECO:0000313" key="3">
    <source>
        <dbReference type="Proteomes" id="UP000729402"/>
    </source>
</evidence>
<proteinExistence type="predicted"/>
<feature type="region of interest" description="Disordered" evidence="1">
    <location>
        <begin position="1"/>
        <end position="30"/>
    </location>
</feature>
<dbReference type="AlphaFoldDB" id="A0A8J5WMN9"/>
<protein>
    <submittedName>
        <fullName evidence="2">Uncharacterized protein</fullName>
    </submittedName>
</protein>
<evidence type="ECO:0000313" key="2">
    <source>
        <dbReference type="EMBL" id="KAG8093680.1"/>
    </source>
</evidence>
<dbReference type="Proteomes" id="UP000729402">
    <property type="component" value="Unassembled WGS sequence"/>
</dbReference>
<evidence type="ECO:0000256" key="1">
    <source>
        <dbReference type="SAM" id="MobiDB-lite"/>
    </source>
</evidence>
<reference evidence="2" key="1">
    <citation type="journal article" date="2021" name="bioRxiv">
        <title>Whole Genome Assembly and Annotation of Northern Wild Rice, Zizania palustris L., Supports a Whole Genome Duplication in the Zizania Genus.</title>
        <authorList>
            <person name="Haas M."/>
            <person name="Kono T."/>
            <person name="Macchietto M."/>
            <person name="Millas R."/>
            <person name="McGilp L."/>
            <person name="Shao M."/>
            <person name="Duquette J."/>
            <person name="Hirsch C.N."/>
            <person name="Kimball J."/>
        </authorList>
    </citation>
    <scope>NUCLEOTIDE SEQUENCE</scope>
    <source>
        <tissue evidence="2">Fresh leaf tissue</tissue>
    </source>
</reference>
<accession>A0A8J5WMN9</accession>